<organism evidence="2 4">
    <name type="scientific">Clostridium septicum</name>
    <dbReference type="NCBI Taxonomy" id="1504"/>
    <lineage>
        <taxon>Bacteria</taxon>
        <taxon>Bacillati</taxon>
        <taxon>Bacillota</taxon>
        <taxon>Clostridia</taxon>
        <taxon>Eubacteriales</taxon>
        <taxon>Clostridiaceae</taxon>
        <taxon>Clostridium</taxon>
    </lineage>
</organism>
<dbReference type="GO" id="GO:0016787">
    <property type="term" value="F:hydrolase activity"/>
    <property type="evidence" value="ECO:0007669"/>
    <property type="project" value="UniProtKB-KW"/>
</dbReference>
<reference evidence="3" key="2">
    <citation type="submission" date="2022-06" db="EMBL/GenBank/DDBJ databases">
        <authorList>
            <person name="Holder M.E."/>
            <person name="Ajami N.J."/>
            <person name="Petrosino J.F."/>
        </authorList>
    </citation>
    <scope>NUCLEOTIDE SEQUENCE</scope>
    <source>
        <strain evidence="3">RMA 8861</strain>
    </source>
</reference>
<dbReference type="InterPro" id="IPR022742">
    <property type="entry name" value="Hydrolase_4"/>
</dbReference>
<dbReference type="GeneID" id="303561564"/>
<dbReference type="Pfam" id="PF12146">
    <property type="entry name" value="Hydrolase_4"/>
    <property type="match status" value="2"/>
</dbReference>
<keyword evidence="2" id="KW-0378">Hydrolase</keyword>
<evidence type="ECO:0000313" key="3">
    <source>
        <dbReference type="EMBL" id="USS01823.1"/>
    </source>
</evidence>
<evidence type="ECO:0000259" key="1">
    <source>
        <dbReference type="Pfam" id="PF12146"/>
    </source>
</evidence>
<dbReference type="EMBL" id="CP099799">
    <property type="protein sequence ID" value="USS01823.1"/>
    <property type="molecule type" value="Genomic_DNA"/>
</dbReference>
<dbReference type="InterPro" id="IPR029058">
    <property type="entry name" value="AB_hydrolase_fold"/>
</dbReference>
<accession>A0A9N7JNK6</accession>
<feature type="domain" description="Serine aminopeptidase S33" evidence="1">
    <location>
        <begin position="91"/>
        <end position="231"/>
    </location>
</feature>
<dbReference type="InterPro" id="IPR052920">
    <property type="entry name" value="DNA-binding_regulatory"/>
</dbReference>
<keyword evidence="5" id="KW-1185">Reference proteome</keyword>
<dbReference type="PANTHER" id="PTHR43358:SF5">
    <property type="entry name" value="EXPORTED PROTEIN"/>
    <property type="match status" value="1"/>
</dbReference>
<dbReference type="OrthoDB" id="9776685at2"/>
<reference evidence="2 4" key="1">
    <citation type="submission" date="2017-09" db="EMBL/GenBank/DDBJ databases">
        <authorList>
            <person name="Thomas P."/>
            <person name="Seyboldt C."/>
        </authorList>
    </citation>
    <scope>NUCLEOTIDE SEQUENCE [LARGE SCALE GENOMIC DNA]</scope>
    <source>
        <strain evidence="2 4">DSM 7534</strain>
    </source>
</reference>
<sequence>MKKRNKIILSIVLVGLILFSTVTYIVGQMVYNGSVGSKTEVAKDEMIDFYSKKEDKRLETLNKYKHEKLFVKNPKNGYDIEVMNIKSNKETNDVIVIVHGIESNYYEVLNSAFNYLENGYNVVVYNQRHTGETGGENYTFGLYERFDLDEVVNYAASTYKDGILGVHGFSMGAATSTMHTELNEEKKKVDFYILDAPYHTMESAINLGITGKDVPLIPVKFAEWAGNLYTKTKAGFSYDDIEPYKAVKNITVPVMLIHGEDDTTTSPGSSKIIYDNIPHDKKELWLIPGLKHCKADDLIPEEYFNRIYNFIDKNVRQ</sequence>
<dbReference type="KEGG" id="csep:CP523_12795"/>
<dbReference type="Proteomes" id="UP001055437">
    <property type="component" value="Chromosome"/>
</dbReference>
<proteinExistence type="predicted"/>
<dbReference type="AlphaFoldDB" id="A0A9N7JNK6"/>
<feature type="domain" description="Serine aminopeptidase S33" evidence="1">
    <location>
        <begin position="246"/>
        <end position="293"/>
    </location>
</feature>
<dbReference type="Gene3D" id="3.40.50.1820">
    <property type="entry name" value="alpha/beta hydrolase"/>
    <property type="match status" value="1"/>
</dbReference>
<evidence type="ECO:0000313" key="2">
    <source>
        <dbReference type="EMBL" id="AYE35229.1"/>
    </source>
</evidence>
<name>A0A9N7JNK6_CLOSE</name>
<evidence type="ECO:0000313" key="4">
    <source>
        <dbReference type="Proteomes" id="UP000280586"/>
    </source>
</evidence>
<dbReference type="PANTHER" id="PTHR43358">
    <property type="entry name" value="ALPHA/BETA-HYDROLASE"/>
    <property type="match status" value="1"/>
</dbReference>
<protein>
    <submittedName>
        <fullName evidence="2">Alpha/beta hydrolase</fullName>
    </submittedName>
    <submittedName>
        <fullName evidence="3">Lysophospholipase</fullName>
    </submittedName>
</protein>
<dbReference type="Proteomes" id="UP000280586">
    <property type="component" value="Chromosome"/>
</dbReference>
<dbReference type="EMBL" id="CP023671">
    <property type="protein sequence ID" value="AYE35229.1"/>
    <property type="molecule type" value="Genomic_DNA"/>
</dbReference>
<dbReference type="RefSeq" id="WP_066678185.1">
    <property type="nucleotide sequence ID" value="NZ_CABMIZ010000038.1"/>
</dbReference>
<dbReference type="SUPFAM" id="SSF53474">
    <property type="entry name" value="alpha/beta-Hydrolases"/>
    <property type="match status" value="1"/>
</dbReference>
<evidence type="ECO:0000313" key="5">
    <source>
        <dbReference type="Proteomes" id="UP001055437"/>
    </source>
</evidence>
<gene>
    <name evidence="2" type="ORF">CP523_12795</name>
    <name evidence="3" type="ORF">NH397_05170</name>
</gene>